<name>A0AAW3JXD9_9FIRM</name>
<dbReference type="GO" id="GO:0004519">
    <property type="term" value="F:endonuclease activity"/>
    <property type="evidence" value="ECO:0007669"/>
    <property type="project" value="UniProtKB-KW"/>
</dbReference>
<evidence type="ECO:0000313" key="7">
    <source>
        <dbReference type="Proteomes" id="UP000050833"/>
    </source>
</evidence>
<evidence type="ECO:0000259" key="5">
    <source>
        <dbReference type="SMART" id="SM00507"/>
    </source>
</evidence>
<dbReference type="Gene3D" id="1.10.30.50">
    <property type="match status" value="1"/>
</dbReference>
<evidence type="ECO:0000256" key="2">
    <source>
        <dbReference type="ARBA" id="ARBA00022801"/>
    </source>
</evidence>
<comment type="caution">
    <text evidence="6">The sequence shown here is derived from an EMBL/GenBank/DDBJ whole genome shotgun (WGS) entry which is preliminary data.</text>
</comment>
<dbReference type="SMART" id="SM00507">
    <property type="entry name" value="HNHc"/>
    <property type="match status" value="1"/>
</dbReference>
<dbReference type="GO" id="GO:0005829">
    <property type="term" value="C:cytosol"/>
    <property type="evidence" value="ECO:0007669"/>
    <property type="project" value="TreeGrafter"/>
</dbReference>
<dbReference type="Pfam" id="PF01844">
    <property type="entry name" value="HNH"/>
    <property type="match status" value="1"/>
</dbReference>
<accession>A0AAW3JXD9</accession>
<dbReference type="InterPro" id="IPR002711">
    <property type="entry name" value="HNH"/>
</dbReference>
<keyword evidence="7" id="KW-1185">Reference proteome</keyword>
<dbReference type="CDD" id="cd00085">
    <property type="entry name" value="HNHc"/>
    <property type="match status" value="1"/>
</dbReference>
<keyword evidence="1" id="KW-0540">Nuclease</keyword>
<evidence type="ECO:0000256" key="3">
    <source>
        <dbReference type="ARBA" id="ARBA00038412"/>
    </source>
</evidence>
<comment type="similarity">
    <text evidence="3">Belongs to the HNH nuclease family.</text>
</comment>
<dbReference type="Proteomes" id="UP000050833">
    <property type="component" value="Unassembled WGS sequence"/>
</dbReference>
<sequence length="120" mass="14178">MPYRPSVPCKHPMCSELVPYGCGPYCYKHKAVHQSDRDSASKRGYNRHWQKARVRYLHSHPLCVECKKVGRLTQATVVDHIVPHRGDQKLFWDESNWQPLCKPCHDKKTWNEDNNPTYKF</sequence>
<keyword evidence="6" id="KW-0255">Endonuclease</keyword>
<dbReference type="GO" id="GO:0008270">
    <property type="term" value="F:zinc ion binding"/>
    <property type="evidence" value="ECO:0007669"/>
    <property type="project" value="InterPro"/>
</dbReference>
<evidence type="ECO:0000256" key="1">
    <source>
        <dbReference type="ARBA" id="ARBA00022722"/>
    </source>
</evidence>
<feature type="domain" description="HNH nuclease" evidence="5">
    <location>
        <begin position="51"/>
        <end position="106"/>
    </location>
</feature>
<dbReference type="EMBL" id="LLKB01000001">
    <property type="protein sequence ID" value="KQC86883.1"/>
    <property type="molecule type" value="Genomic_DNA"/>
</dbReference>
<dbReference type="GO" id="GO:0016787">
    <property type="term" value="F:hydrolase activity"/>
    <property type="evidence" value="ECO:0007669"/>
    <property type="project" value="UniProtKB-KW"/>
</dbReference>
<dbReference type="AlphaFoldDB" id="A0AAW3JXD9"/>
<organism evidence="6 7">
    <name type="scientific">Butyribacter intestini</name>
    <dbReference type="NCBI Taxonomy" id="1703332"/>
    <lineage>
        <taxon>Bacteria</taxon>
        <taxon>Bacillati</taxon>
        <taxon>Bacillota</taxon>
        <taxon>Clostridia</taxon>
        <taxon>Lachnospirales</taxon>
        <taxon>Lachnospiraceae</taxon>
        <taxon>Butyribacter</taxon>
    </lineage>
</organism>
<gene>
    <name evidence="6" type="ORF">APZ18_03105</name>
</gene>
<dbReference type="InterPro" id="IPR003615">
    <property type="entry name" value="HNH_nuc"/>
</dbReference>
<dbReference type="PANTHER" id="PTHR41286:SF1">
    <property type="entry name" value="HNH NUCLEASE YAJD-RELATED"/>
    <property type="match status" value="1"/>
</dbReference>
<protein>
    <recommendedName>
        <fullName evidence="4">Putative HNH nuclease YajD</fullName>
    </recommendedName>
</protein>
<keyword evidence="2" id="KW-0378">Hydrolase</keyword>
<reference evidence="6 7" key="1">
    <citation type="submission" date="2015-10" db="EMBL/GenBank/DDBJ databases">
        <title>Butyribacter intestini gen. nov., sp. nov., a butyric acid-producing bacterium of the family Lachnospiraceae isolated from the human faeces.</title>
        <authorList>
            <person name="Zou Y."/>
            <person name="Xue W."/>
            <person name="Luo G."/>
            <person name="Lv M."/>
        </authorList>
    </citation>
    <scope>NUCLEOTIDE SEQUENCE [LARGE SCALE GENOMIC DNA]</scope>
    <source>
        <strain evidence="6 7">TF01-11</strain>
    </source>
</reference>
<dbReference type="PANTHER" id="PTHR41286">
    <property type="entry name" value="HNH NUCLEASE YAJD-RELATED"/>
    <property type="match status" value="1"/>
</dbReference>
<dbReference type="GO" id="GO:0003676">
    <property type="term" value="F:nucleic acid binding"/>
    <property type="evidence" value="ECO:0007669"/>
    <property type="project" value="InterPro"/>
</dbReference>
<evidence type="ECO:0000256" key="4">
    <source>
        <dbReference type="ARBA" id="ARBA00040194"/>
    </source>
</evidence>
<evidence type="ECO:0000313" key="6">
    <source>
        <dbReference type="EMBL" id="KQC86883.1"/>
    </source>
</evidence>
<proteinExistence type="inferred from homology"/>